<keyword evidence="2" id="KW-0812">Transmembrane</keyword>
<name>A0A9P5XF42_9AGAR</name>
<evidence type="ECO:0000313" key="4">
    <source>
        <dbReference type="Proteomes" id="UP000807342"/>
    </source>
</evidence>
<sequence>MTLLAPSAPDQKARNRTRTSSSSLAIVAPPASLALPAPPSPSDTPPASPNHELEWKSSLRNLELRIESYKDRAKEGRATERDAEEVASAMEEVGGSHTDPRVRAHWQERAEEFRGGSTGGRAEILEEIGKGFLALLTTPFALVGAVFQAVGGILGGVAAIFKGISRLPRG</sequence>
<dbReference type="OrthoDB" id="3270770at2759"/>
<accession>A0A9P5XF42</accession>
<protein>
    <submittedName>
        <fullName evidence="3">Uncharacterized protein</fullName>
    </submittedName>
</protein>
<keyword evidence="4" id="KW-1185">Reference proteome</keyword>
<evidence type="ECO:0000313" key="3">
    <source>
        <dbReference type="EMBL" id="KAF9449189.1"/>
    </source>
</evidence>
<feature type="region of interest" description="Disordered" evidence="1">
    <location>
        <begin position="70"/>
        <end position="98"/>
    </location>
</feature>
<comment type="caution">
    <text evidence="3">The sequence shown here is derived from an EMBL/GenBank/DDBJ whole genome shotgun (WGS) entry which is preliminary data.</text>
</comment>
<reference evidence="3" key="1">
    <citation type="submission" date="2020-11" db="EMBL/GenBank/DDBJ databases">
        <authorList>
            <consortium name="DOE Joint Genome Institute"/>
            <person name="Ahrendt S."/>
            <person name="Riley R."/>
            <person name="Andreopoulos W."/>
            <person name="Labutti K."/>
            <person name="Pangilinan J."/>
            <person name="Ruiz-Duenas F.J."/>
            <person name="Barrasa J.M."/>
            <person name="Sanchez-Garcia M."/>
            <person name="Camarero S."/>
            <person name="Miyauchi S."/>
            <person name="Serrano A."/>
            <person name="Linde D."/>
            <person name="Babiker R."/>
            <person name="Drula E."/>
            <person name="Ayuso-Fernandez I."/>
            <person name="Pacheco R."/>
            <person name="Padilla G."/>
            <person name="Ferreira P."/>
            <person name="Barriuso J."/>
            <person name="Kellner H."/>
            <person name="Castanera R."/>
            <person name="Alfaro M."/>
            <person name="Ramirez L."/>
            <person name="Pisabarro A.G."/>
            <person name="Kuo A."/>
            <person name="Tritt A."/>
            <person name="Lipzen A."/>
            <person name="He G."/>
            <person name="Yan M."/>
            <person name="Ng V."/>
            <person name="Cullen D."/>
            <person name="Martin F."/>
            <person name="Rosso M.-N."/>
            <person name="Henrissat B."/>
            <person name="Hibbett D."/>
            <person name="Martinez A.T."/>
            <person name="Grigoriev I.V."/>
        </authorList>
    </citation>
    <scope>NUCLEOTIDE SEQUENCE</scope>
    <source>
        <strain evidence="3">MF-IS2</strain>
    </source>
</reference>
<evidence type="ECO:0000256" key="2">
    <source>
        <dbReference type="SAM" id="Phobius"/>
    </source>
</evidence>
<dbReference type="Proteomes" id="UP000807342">
    <property type="component" value="Unassembled WGS sequence"/>
</dbReference>
<dbReference type="AlphaFoldDB" id="A0A9P5XF42"/>
<proteinExistence type="predicted"/>
<gene>
    <name evidence="3" type="ORF">P691DRAFT_728379</name>
</gene>
<feature type="region of interest" description="Disordered" evidence="1">
    <location>
        <begin position="1"/>
        <end position="53"/>
    </location>
</feature>
<feature type="transmembrane region" description="Helical" evidence="2">
    <location>
        <begin position="140"/>
        <end position="161"/>
    </location>
</feature>
<feature type="compositionally biased region" description="Basic and acidic residues" evidence="1">
    <location>
        <begin position="70"/>
        <end position="81"/>
    </location>
</feature>
<keyword evidence="2" id="KW-0472">Membrane</keyword>
<feature type="compositionally biased region" description="Low complexity" evidence="1">
    <location>
        <begin position="20"/>
        <end position="35"/>
    </location>
</feature>
<feature type="compositionally biased region" description="Pro residues" evidence="1">
    <location>
        <begin position="36"/>
        <end position="48"/>
    </location>
</feature>
<evidence type="ECO:0000256" key="1">
    <source>
        <dbReference type="SAM" id="MobiDB-lite"/>
    </source>
</evidence>
<dbReference type="EMBL" id="MU151138">
    <property type="protein sequence ID" value="KAF9449189.1"/>
    <property type="molecule type" value="Genomic_DNA"/>
</dbReference>
<keyword evidence="2" id="KW-1133">Transmembrane helix</keyword>
<organism evidence="3 4">
    <name type="scientific">Macrolepiota fuliginosa MF-IS2</name>
    <dbReference type="NCBI Taxonomy" id="1400762"/>
    <lineage>
        <taxon>Eukaryota</taxon>
        <taxon>Fungi</taxon>
        <taxon>Dikarya</taxon>
        <taxon>Basidiomycota</taxon>
        <taxon>Agaricomycotina</taxon>
        <taxon>Agaricomycetes</taxon>
        <taxon>Agaricomycetidae</taxon>
        <taxon>Agaricales</taxon>
        <taxon>Agaricineae</taxon>
        <taxon>Agaricaceae</taxon>
        <taxon>Macrolepiota</taxon>
    </lineage>
</organism>